<dbReference type="EMBL" id="NTYF01000023">
    <property type="protein sequence ID" value="PER55621.1"/>
    <property type="molecule type" value="Genomic_DNA"/>
</dbReference>
<proteinExistence type="predicted"/>
<sequence length="381" mass="42901">MVSLQEIKERQVKPIEESVRATNYVLVSGLGALTTHLLHHLLFRLDNTEGQAVVLLYTSPLEVEEVTEIDVEHGLYVPTDLGKRKVEVLQERYGGTFETTILAGNRNILTQNTELRGLQGNIFLIEAEKATNPQFNSLFRSMQRLYREENSPYIVSHVHAYVDGDDVHFSSHVREATGRLMGDAIAETEGHTAGSFLQNNLLSNYVFNYINGLLSLGMSVDIQQVKGDIVQGDAGLEKTYFTPPLVTIFDNYGIDTSSIGQDVLQAFHNEWKAIEESVLPASFEAYIAHFNQGDENATQRARDGLVYLQGCANAYIRPITSLQFNDAVGLRDAFSLLHRKISEETEAKISRARTGRQRLEDSVKEWLMLKEYCKQKGTWIL</sequence>
<accession>A0ABD6SEL8</accession>
<comment type="caution">
    <text evidence="1">The sequence shown here is derived from an EMBL/GenBank/DDBJ whole genome shotgun (WGS) entry which is preliminary data.</text>
</comment>
<reference evidence="1 2" key="1">
    <citation type="submission" date="2017-09" db="EMBL/GenBank/DDBJ databases">
        <title>Large-scale bioinformatics analysis of Bacillus genomes uncovers conserved roles of natural products in bacterial physiology.</title>
        <authorList>
            <consortium name="Agbiome Team Llc"/>
            <person name="Bleich R.M."/>
            <person name="Kirk G.J."/>
            <person name="Santa Maria K.C."/>
            <person name="Allen S.E."/>
            <person name="Farag S."/>
            <person name="Shank E.A."/>
            <person name="Bowers A."/>
        </authorList>
    </citation>
    <scope>NUCLEOTIDE SEQUENCE [LARGE SCALE GENOMIC DNA]</scope>
    <source>
        <strain evidence="1 2">AFS005140</strain>
    </source>
</reference>
<gene>
    <name evidence="1" type="ORF">CN495_07655</name>
</gene>
<dbReference type="AlphaFoldDB" id="A0ABD6SEL8"/>
<dbReference type="RefSeq" id="WP_098316968.1">
    <property type="nucleotide sequence ID" value="NZ_NTYF01000023.1"/>
</dbReference>
<evidence type="ECO:0000313" key="1">
    <source>
        <dbReference type="EMBL" id="PER55621.1"/>
    </source>
</evidence>
<name>A0ABD6SEL8_BACTU</name>
<dbReference type="Proteomes" id="UP000219897">
    <property type="component" value="Unassembled WGS sequence"/>
</dbReference>
<protein>
    <submittedName>
        <fullName evidence="1">Uncharacterized protein</fullName>
    </submittedName>
</protein>
<evidence type="ECO:0000313" key="2">
    <source>
        <dbReference type="Proteomes" id="UP000219897"/>
    </source>
</evidence>
<organism evidence="1 2">
    <name type="scientific">Bacillus thuringiensis</name>
    <dbReference type="NCBI Taxonomy" id="1428"/>
    <lineage>
        <taxon>Bacteria</taxon>
        <taxon>Bacillati</taxon>
        <taxon>Bacillota</taxon>
        <taxon>Bacilli</taxon>
        <taxon>Bacillales</taxon>
        <taxon>Bacillaceae</taxon>
        <taxon>Bacillus</taxon>
        <taxon>Bacillus cereus group</taxon>
    </lineage>
</organism>